<dbReference type="InterPro" id="IPR036890">
    <property type="entry name" value="HATPase_C_sf"/>
</dbReference>
<feature type="transmembrane region" description="Helical" evidence="4">
    <location>
        <begin position="163"/>
        <end position="181"/>
    </location>
</feature>
<reference evidence="6" key="1">
    <citation type="journal article" date="2020" name="mSystems">
        <title>Genome- and Community-Level Interaction Insights into Carbon Utilization and Element Cycling Functions of Hydrothermarchaeota in Hydrothermal Sediment.</title>
        <authorList>
            <person name="Zhou Z."/>
            <person name="Liu Y."/>
            <person name="Xu W."/>
            <person name="Pan J."/>
            <person name="Luo Z.H."/>
            <person name="Li M."/>
        </authorList>
    </citation>
    <scope>NUCLEOTIDE SEQUENCE [LARGE SCALE GENOMIC DNA]</scope>
    <source>
        <strain evidence="6">HyVt-443</strain>
    </source>
</reference>
<accession>A0A831RMJ8</accession>
<comment type="catalytic activity">
    <reaction evidence="1">
        <text>ATP + protein L-histidine = ADP + protein N-phospho-L-histidine.</text>
        <dbReference type="EC" id="2.7.13.3"/>
    </reaction>
</comment>
<dbReference type="Gene3D" id="3.30.450.20">
    <property type="entry name" value="PAS domain"/>
    <property type="match status" value="1"/>
</dbReference>
<organism evidence="6">
    <name type="scientific">Sedimenticola thiotaurini</name>
    <dbReference type="NCBI Taxonomy" id="1543721"/>
    <lineage>
        <taxon>Bacteria</taxon>
        <taxon>Pseudomonadati</taxon>
        <taxon>Pseudomonadota</taxon>
        <taxon>Gammaproteobacteria</taxon>
        <taxon>Chromatiales</taxon>
        <taxon>Sedimenticolaceae</taxon>
        <taxon>Sedimenticola</taxon>
    </lineage>
</organism>
<dbReference type="EC" id="2.7.13.3" evidence="2"/>
<evidence type="ECO:0000256" key="3">
    <source>
        <dbReference type="ARBA" id="ARBA00022553"/>
    </source>
</evidence>
<feature type="transmembrane region" description="Helical" evidence="4">
    <location>
        <begin position="131"/>
        <end position="151"/>
    </location>
</feature>
<dbReference type="Gene3D" id="1.10.287.130">
    <property type="match status" value="1"/>
</dbReference>
<dbReference type="CDD" id="cd00082">
    <property type="entry name" value="HisKA"/>
    <property type="match status" value="1"/>
</dbReference>
<dbReference type="GO" id="GO:0000155">
    <property type="term" value="F:phosphorelay sensor kinase activity"/>
    <property type="evidence" value="ECO:0007669"/>
    <property type="project" value="InterPro"/>
</dbReference>
<dbReference type="Gene3D" id="3.30.565.10">
    <property type="entry name" value="Histidine kinase-like ATPase, C-terminal domain"/>
    <property type="match status" value="1"/>
</dbReference>
<dbReference type="InterPro" id="IPR003661">
    <property type="entry name" value="HisK_dim/P_dom"/>
</dbReference>
<dbReference type="Pfam" id="PF00512">
    <property type="entry name" value="HisKA"/>
    <property type="match status" value="1"/>
</dbReference>
<dbReference type="Pfam" id="PF02518">
    <property type="entry name" value="HATPase_c"/>
    <property type="match status" value="1"/>
</dbReference>
<comment type="caution">
    <text evidence="6">The sequence shown here is derived from an EMBL/GenBank/DDBJ whole genome shotgun (WGS) entry which is preliminary data.</text>
</comment>
<sequence>MNSGRERQPRRNRSAGDNRRPLLLFLGYRLLVVVGLLLLFLDPSGPSFLGQSHPRLYTLIAVIYLGFALAAIPLYVARNLSLQTQTRLMLFTDLVCIGLLLFASGGINSGLGTLLAVSIAAGNLINPGGNALLMAAAATLIVLAQQAIHNLGSSHPLEGLPQAGLLGASFFAIAVLAHVLSQRLHRSQQLISQQKLDLANLAQLNEYVLQHMQTGILVVDRDRRIRLINEAAWYLLGMPDANRGEDLNRATPALAEQLGQWRRGKTAQNLHFRPTPGGRELKAGFSPLGRDGRDGVVVFLEDAAAVTQQAQQIKLASLGRLTASIAHEIRNPLGAIGHAGQLLAESPDLPDSDRRLVEIITSNTGRVNEVIENVLQLSRRQRATPEEFVIRPWLKEFVHDFAESRGLRREQLRLQIDPASTMIFADPGQLRQVLTNLCDNAVQHFDRERGQLRIVINGGITRASGGPYLELIDNGPGIPAQEHRRVFEPFFTTSSSGTGLGLYIARELCEANRIRLEYLPLATGGSCFRMNFPAARNIEWKQT</sequence>
<dbReference type="SUPFAM" id="SSF55874">
    <property type="entry name" value="ATPase domain of HSP90 chaperone/DNA topoisomerase II/histidine kinase"/>
    <property type="match status" value="1"/>
</dbReference>
<dbReference type="PROSITE" id="PS50109">
    <property type="entry name" value="HIS_KIN"/>
    <property type="match status" value="1"/>
</dbReference>
<keyword evidence="3" id="KW-0597">Phosphoprotein</keyword>
<proteinExistence type="predicted"/>
<keyword evidence="4" id="KW-0472">Membrane</keyword>
<feature type="transmembrane region" description="Helical" evidence="4">
    <location>
        <begin position="21"/>
        <end position="41"/>
    </location>
</feature>
<dbReference type="SUPFAM" id="SSF55785">
    <property type="entry name" value="PYP-like sensor domain (PAS domain)"/>
    <property type="match status" value="1"/>
</dbReference>
<dbReference type="InterPro" id="IPR005467">
    <property type="entry name" value="His_kinase_dom"/>
</dbReference>
<dbReference type="Pfam" id="PF13188">
    <property type="entry name" value="PAS_8"/>
    <property type="match status" value="1"/>
</dbReference>
<keyword evidence="4" id="KW-0812">Transmembrane</keyword>
<name>A0A831RMJ8_9GAMM</name>
<dbReference type="PRINTS" id="PR00344">
    <property type="entry name" value="BCTRLSENSOR"/>
</dbReference>
<dbReference type="InterPro" id="IPR000014">
    <property type="entry name" value="PAS"/>
</dbReference>
<feature type="domain" description="Histidine kinase" evidence="5">
    <location>
        <begin position="324"/>
        <end position="536"/>
    </location>
</feature>
<evidence type="ECO:0000256" key="1">
    <source>
        <dbReference type="ARBA" id="ARBA00000085"/>
    </source>
</evidence>
<evidence type="ECO:0000256" key="2">
    <source>
        <dbReference type="ARBA" id="ARBA00012438"/>
    </source>
</evidence>
<evidence type="ECO:0000313" key="6">
    <source>
        <dbReference type="EMBL" id="HEB95274.1"/>
    </source>
</evidence>
<gene>
    <name evidence="6" type="ORF">ENI96_02445</name>
</gene>
<dbReference type="PANTHER" id="PTHR43065:SF52">
    <property type="entry name" value="SENSOR PROTEIN KINASE PILS"/>
    <property type="match status" value="1"/>
</dbReference>
<dbReference type="Proteomes" id="UP000886251">
    <property type="component" value="Unassembled WGS sequence"/>
</dbReference>
<dbReference type="InterPro" id="IPR035965">
    <property type="entry name" value="PAS-like_dom_sf"/>
</dbReference>
<feature type="transmembrane region" description="Helical" evidence="4">
    <location>
        <begin position="88"/>
        <end position="111"/>
    </location>
</feature>
<dbReference type="InterPro" id="IPR004358">
    <property type="entry name" value="Sig_transdc_His_kin-like_C"/>
</dbReference>
<dbReference type="SUPFAM" id="SSF47384">
    <property type="entry name" value="Homodimeric domain of signal transducing histidine kinase"/>
    <property type="match status" value="1"/>
</dbReference>
<feature type="transmembrane region" description="Helical" evidence="4">
    <location>
        <begin position="56"/>
        <end position="76"/>
    </location>
</feature>
<protein>
    <recommendedName>
        <fullName evidence="2">histidine kinase</fullName>
        <ecNumber evidence="2">2.7.13.3</ecNumber>
    </recommendedName>
</protein>
<dbReference type="SMART" id="SM00388">
    <property type="entry name" value="HisKA"/>
    <property type="match status" value="1"/>
</dbReference>
<keyword evidence="4" id="KW-1133">Transmembrane helix</keyword>
<dbReference type="PANTHER" id="PTHR43065">
    <property type="entry name" value="SENSOR HISTIDINE KINASE"/>
    <property type="match status" value="1"/>
</dbReference>
<evidence type="ECO:0000259" key="5">
    <source>
        <dbReference type="PROSITE" id="PS50109"/>
    </source>
</evidence>
<dbReference type="EMBL" id="DRKP01000027">
    <property type="protein sequence ID" value="HEB95274.1"/>
    <property type="molecule type" value="Genomic_DNA"/>
</dbReference>
<evidence type="ECO:0000256" key="4">
    <source>
        <dbReference type="SAM" id="Phobius"/>
    </source>
</evidence>
<dbReference type="Pfam" id="PF25323">
    <property type="entry name" value="6TM_PilS"/>
    <property type="match status" value="1"/>
</dbReference>
<dbReference type="CDD" id="cd00075">
    <property type="entry name" value="HATPase"/>
    <property type="match status" value="1"/>
</dbReference>
<dbReference type="SMART" id="SM00387">
    <property type="entry name" value="HATPase_c"/>
    <property type="match status" value="1"/>
</dbReference>
<dbReference type="InterPro" id="IPR036097">
    <property type="entry name" value="HisK_dim/P_sf"/>
</dbReference>
<dbReference type="InterPro" id="IPR003594">
    <property type="entry name" value="HATPase_dom"/>
</dbReference>
<dbReference type="AlphaFoldDB" id="A0A831RMJ8"/>